<dbReference type="SUPFAM" id="SSF52266">
    <property type="entry name" value="SGNH hydrolase"/>
    <property type="match status" value="1"/>
</dbReference>
<name>A0A166C4P9_9AGAM</name>
<keyword evidence="2" id="KW-1185">Reference proteome</keyword>
<gene>
    <name evidence="1" type="ORF">SISSUDRAFT_1120545</name>
</gene>
<protein>
    <submittedName>
        <fullName evidence="1">Uncharacterized protein</fullName>
    </submittedName>
</protein>
<evidence type="ECO:0000313" key="2">
    <source>
        <dbReference type="Proteomes" id="UP000076798"/>
    </source>
</evidence>
<reference evidence="1 2" key="1">
    <citation type="journal article" date="2016" name="Mol. Biol. Evol.">
        <title>Comparative Genomics of Early-Diverging Mushroom-Forming Fungi Provides Insights into the Origins of Lignocellulose Decay Capabilities.</title>
        <authorList>
            <person name="Nagy L.G."/>
            <person name="Riley R."/>
            <person name="Tritt A."/>
            <person name="Adam C."/>
            <person name="Daum C."/>
            <person name="Floudas D."/>
            <person name="Sun H."/>
            <person name="Yadav J.S."/>
            <person name="Pangilinan J."/>
            <person name="Larsson K.H."/>
            <person name="Matsuura K."/>
            <person name="Barry K."/>
            <person name="Labutti K."/>
            <person name="Kuo R."/>
            <person name="Ohm R.A."/>
            <person name="Bhattacharya S.S."/>
            <person name="Shirouzu T."/>
            <person name="Yoshinaga Y."/>
            <person name="Martin F.M."/>
            <person name="Grigoriev I.V."/>
            <person name="Hibbett D.S."/>
        </authorList>
    </citation>
    <scope>NUCLEOTIDE SEQUENCE [LARGE SCALE GENOMIC DNA]</scope>
    <source>
        <strain evidence="1 2">HHB10207 ss-3</strain>
    </source>
</reference>
<evidence type="ECO:0000313" key="1">
    <source>
        <dbReference type="EMBL" id="KZT37077.1"/>
    </source>
</evidence>
<dbReference type="OrthoDB" id="544608at2759"/>
<dbReference type="AlphaFoldDB" id="A0A166C4P9"/>
<accession>A0A166C4P9</accession>
<dbReference type="CDD" id="cd00229">
    <property type="entry name" value="SGNH_hydrolase"/>
    <property type="match status" value="1"/>
</dbReference>
<dbReference type="Proteomes" id="UP000076798">
    <property type="component" value="Unassembled WGS sequence"/>
</dbReference>
<sequence>MVSLIWRTVLAVTIFFFVALLSLLFLELQELPTLAQSPVPTSYISIIEAETLDETVVVKPIEPEPSLPPCCNFCGEGDEICRKWGQDNLARSRAYEGANTRLRRVIRKALSGQAIKIGVLGGSVSVGHSVNNPGDKWQAIYAQWWRDTFFQDEYLHAHSAEDEQEGLADEVVEWVQLVDGSMADTQSDYLQSCYLEHIDEDVDLVLVELGISDIRRAELTTSFEYLLRSLLVLPKNPAIINLQAMSLHPSEMAPGGDPELATAMYYDVPSVNIRNVLLPHLLQHPELESELTRHWFSHTDEKGRVDLKHLNAQGHRSMAEMLISMSQRILCDELKKTNAGLQEEWRSSDKNIPGNEVLEYLPRLRMSQPYDNHSHVEPTKPMCMSVTSKNHPLVPATTKGWEKWKATQSAIYYRSMEPGSTISFQIKVGPLGRARVTYWRSKSALGSVWCWVEVEGTEDSYHVFGKRLDGYWDHEDLHVGTYMTDSVAENIPPGSHNLTCRVLGRDEGSSPEKGAEFRIIAVDSA</sequence>
<dbReference type="PANTHER" id="PTHR34407:SF1">
    <property type="entry name" value="SGNH HYDROLASE-TYPE ESTERASE DOMAIN-CONTAINING PROTEIN"/>
    <property type="match status" value="1"/>
</dbReference>
<organism evidence="1 2">
    <name type="scientific">Sistotremastrum suecicum HHB10207 ss-3</name>
    <dbReference type="NCBI Taxonomy" id="1314776"/>
    <lineage>
        <taxon>Eukaryota</taxon>
        <taxon>Fungi</taxon>
        <taxon>Dikarya</taxon>
        <taxon>Basidiomycota</taxon>
        <taxon>Agaricomycotina</taxon>
        <taxon>Agaricomycetes</taxon>
        <taxon>Sistotremastrales</taxon>
        <taxon>Sistotremastraceae</taxon>
        <taxon>Sistotremastrum</taxon>
    </lineage>
</organism>
<dbReference type="EMBL" id="KV428092">
    <property type="protein sequence ID" value="KZT37077.1"/>
    <property type="molecule type" value="Genomic_DNA"/>
</dbReference>
<proteinExistence type="predicted"/>
<dbReference type="PANTHER" id="PTHR34407">
    <property type="entry name" value="EXPRESSED PROTEIN"/>
    <property type="match status" value="1"/>
</dbReference>